<feature type="transmembrane region" description="Helical" evidence="2">
    <location>
        <begin position="268"/>
        <end position="291"/>
    </location>
</feature>
<gene>
    <name evidence="4" type="ORF">GTHE00462_LOCUS7533</name>
    <name evidence="5" type="ORF">GTHE00462_LOCUS7534</name>
</gene>
<reference evidence="5" key="1">
    <citation type="submission" date="2021-01" db="EMBL/GenBank/DDBJ databases">
        <authorList>
            <person name="Corre E."/>
            <person name="Pelletier E."/>
            <person name="Niang G."/>
            <person name="Scheremetjew M."/>
            <person name="Finn R."/>
            <person name="Kale V."/>
            <person name="Holt S."/>
            <person name="Cochrane G."/>
            <person name="Meng A."/>
            <person name="Brown T."/>
            <person name="Cohen L."/>
        </authorList>
    </citation>
    <scope>NUCLEOTIDE SEQUENCE</scope>
    <source>
        <strain evidence="5">CCMP 2712</strain>
    </source>
</reference>
<dbReference type="InterPro" id="IPR015449">
    <property type="entry name" value="K_chnl_Ca-activ_SK"/>
</dbReference>
<dbReference type="EMBL" id="HBKN01009566">
    <property type="protein sequence ID" value="CAE2273787.1"/>
    <property type="molecule type" value="Transcribed_RNA"/>
</dbReference>
<evidence type="ECO:0000313" key="5">
    <source>
        <dbReference type="EMBL" id="CAE2273787.1"/>
    </source>
</evidence>
<feature type="transmembrane region" description="Helical" evidence="2">
    <location>
        <begin position="225"/>
        <end position="247"/>
    </location>
</feature>
<accession>A0A6U5XRV0</accession>
<keyword evidence="2" id="KW-1133">Transmembrane helix</keyword>
<feature type="region of interest" description="Disordered" evidence="1">
    <location>
        <begin position="1"/>
        <end position="30"/>
    </location>
</feature>
<protein>
    <recommendedName>
        <fullName evidence="3">Potassium channel domain-containing protein</fullName>
    </recommendedName>
</protein>
<feature type="transmembrane region" description="Helical" evidence="2">
    <location>
        <begin position="365"/>
        <end position="385"/>
    </location>
</feature>
<feature type="compositionally biased region" description="Basic and acidic residues" evidence="1">
    <location>
        <begin position="11"/>
        <end position="30"/>
    </location>
</feature>
<dbReference type="AlphaFoldDB" id="A0A6U5XRV0"/>
<feature type="transmembrane region" description="Helical" evidence="2">
    <location>
        <begin position="311"/>
        <end position="330"/>
    </location>
</feature>
<dbReference type="EMBL" id="HBKN01009565">
    <property type="protein sequence ID" value="CAE2273782.1"/>
    <property type="molecule type" value="Transcribed_RNA"/>
</dbReference>
<dbReference type="InterPro" id="IPR013099">
    <property type="entry name" value="K_chnl_dom"/>
</dbReference>
<name>A0A6U5XRV0_GUITH</name>
<dbReference type="GO" id="GO:0016020">
    <property type="term" value="C:membrane"/>
    <property type="evidence" value="ECO:0007669"/>
    <property type="project" value="InterPro"/>
</dbReference>
<dbReference type="GO" id="GO:0016286">
    <property type="term" value="F:small conductance calcium-activated potassium channel activity"/>
    <property type="evidence" value="ECO:0007669"/>
    <property type="project" value="InterPro"/>
</dbReference>
<keyword evidence="2" id="KW-0472">Membrane</keyword>
<dbReference type="Gene3D" id="1.10.287.70">
    <property type="match status" value="2"/>
</dbReference>
<feature type="domain" description="Potassium channel" evidence="3">
    <location>
        <begin position="376"/>
        <end position="451"/>
    </location>
</feature>
<organism evidence="5">
    <name type="scientific">Guillardia theta</name>
    <name type="common">Cryptophyte</name>
    <name type="synonym">Cryptomonas phi</name>
    <dbReference type="NCBI Taxonomy" id="55529"/>
    <lineage>
        <taxon>Eukaryota</taxon>
        <taxon>Cryptophyceae</taxon>
        <taxon>Pyrenomonadales</taxon>
        <taxon>Geminigeraceae</taxon>
        <taxon>Guillardia</taxon>
    </lineage>
</organism>
<proteinExistence type="predicted"/>
<dbReference type="Pfam" id="PF07885">
    <property type="entry name" value="Ion_trans_2"/>
    <property type="match status" value="1"/>
</dbReference>
<feature type="transmembrane region" description="Helical" evidence="2">
    <location>
        <begin position="428"/>
        <end position="448"/>
    </location>
</feature>
<keyword evidence="2" id="KW-0812">Transmembrane</keyword>
<sequence>MSEIAQAAASDAKDSHEMPMDLGGGKEEADFKSDLKQAWPHDRDEEKNGTRRTFWEKLSLHSPFGNKKIDPAVRDSREIVVTTSKQGDDLHEETSHANSGRLVAFLRYIRAMFAGDQAILWNHPQTSASKDDRPSMRSLQARVHRMQLMVMVIAMLGLLMGISINEYCWLGYIPTPAEEKGSCSDASFLNQGNCTSAGYLWSAGIPNPVTGPGGQRCRGQDSGGAALKAFCTIFTCLLVMAIFRMYETIATEICFRNHLEYHREFADIPFWNLGLFYEFFLEVIFCIVHPAPGIGFNITIQARGRDSVYNIESVLVAVMFLRMYTVWRYFRTWMFLRYSAKNFASRMTEVVMDSKLAVKAILSDVPFETLAGCFVVLLFTLAYLLRIAEAPVNLEQVYYWNQLWLILEAMMSTGYGDLYPITHFGRGVCVFAMLGGITFTAILITAVARKLELNTSEYRLMTFLESEQHEKRVKLAAAISIQSWWRRAIHHPRTLQALRQFKNRKKAYRKFLESTPHFGAFVENMKEGTEQVNKTLQKIEKAVSIPNLNLGRVGGAPSEAAKGNAGGNVGANPMSNKAFEELLHEIVQLRQANKQILEKVEKGDIHIAGAMPSHQSQVASAVVNSLRAPPSIASTARSHHNDPVVIASQAVEERMRRLENQVTNFDKGMALCLGQIVRLLQGLY</sequence>
<evidence type="ECO:0000313" key="4">
    <source>
        <dbReference type="EMBL" id="CAE2273782.1"/>
    </source>
</evidence>
<evidence type="ECO:0000256" key="1">
    <source>
        <dbReference type="SAM" id="MobiDB-lite"/>
    </source>
</evidence>
<evidence type="ECO:0000256" key="2">
    <source>
        <dbReference type="SAM" id="Phobius"/>
    </source>
</evidence>
<dbReference type="PANTHER" id="PTHR10153">
    <property type="entry name" value="SMALL CONDUCTANCE CALCIUM-ACTIVATED POTASSIUM CHANNEL"/>
    <property type="match status" value="1"/>
</dbReference>
<feature type="transmembrane region" description="Helical" evidence="2">
    <location>
        <begin position="146"/>
        <end position="164"/>
    </location>
</feature>
<dbReference type="SUPFAM" id="SSF81324">
    <property type="entry name" value="Voltage-gated potassium channels"/>
    <property type="match status" value="1"/>
</dbReference>
<evidence type="ECO:0000259" key="3">
    <source>
        <dbReference type="Pfam" id="PF07885"/>
    </source>
</evidence>